<feature type="region of interest" description="Disordered" evidence="1">
    <location>
        <begin position="220"/>
        <end position="267"/>
    </location>
</feature>
<evidence type="ECO:0000256" key="1">
    <source>
        <dbReference type="SAM" id="MobiDB-lite"/>
    </source>
</evidence>
<dbReference type="EMBL" id="CADCTR010002517">
    <property type="protein sequence ID" value="CAA9357838.1"/>
    <property type="molecule type" value="Genomic_DNA"/>
</dbReference>
<organism evidence="4">
    <name type="scientific">uncultured Chloroflexia bacterium</name>
    <dbReference type="NCBI Taxonomy" id="1672391"/>
    <lineage>
        <taxon>Bacteria</taxon>
        <taxon>Bacillati</taxon>
        <taxon>Chloroflexota</taxon>
        <taxon>Chloroflexia</taxon>
        <taxon>environmental samples</taxon>
    </lineage>
</organism>
<keyword evidence="2" id="KW-0732">Signal</keyword>
<dbReference type="AlphaFoldDB" id="A0A6J4MFC2"/>
<feature type="non-terminal residue" evidence="4">
    <location>
        <position position="267"/>
    </location>
</feature>
<dbReference type="InterPro" id="IPR018702">
    <property type="entry name" value="DUF2207"/>
</dbReference>
<gene>
    <name evidence="4" type="ORF">AVDCRST_MAG93-7461</name>
</gene>
<evidence type="ECO:0000313" key="4">
    <source>
        <dbReference type="EMBL" id="CAA9357838.1"/>
    </source>
</evidence>
<feature type="signal peptide" evidence="2">
    <location>
        <begin position="1"/>
        <end position="22"/>
    </location>
</feature>
<name>A0A6J4MFC2_9CHLR</name>
<sequence length="267" mass="28213">MRFIGIGLILCALIIPVSVAEAQDRALHWERYDIAVSVGADGNLRVVETQHLVIDQGSFRTGSRSFTTGSFGRVRSVSVSEDGQAYTRGAEQPGTFSASEDGERFQLAYVFRDPQAAQHTMTIAYTVAQSLIANGDEALLEWNFFCAESSCPRIDSGSLTFQPPPGVSPANLGTTTAGAAVTAAQTGNQWRWELGGPIQGEQVTLQARFPRAALAPSAVFRSGGSAPQPAPPLNEPAFPEQPGSGIPRQPDLGIPGQTVPVGTFSPA</sequence>
<feature type="domain" description="DUF2207" evidence="3">
    <location>
        <begin position="30"/>
        <end position="164"/>
    </location>
</feature>
<accession>A0A6J4MFC2</accession>
<reference evidence="4" key="1">
    <citation type="submission" date="2020-02" db="EMBL/GenBank/DDBJ databases">
        <authorList>
            <person name="Meier V. D."/>
        </authorList>
    </citation>
    <scope>NUCLEOTIDE SEQUENCE</scope>
    <source>
        <strain evidence="4">AVDCRST_MAG93</strain>
    </source>
</reference>
<protein>
    <recommendedName>
        <fullName evidence="3">DUF2207 domain-containing protein</fullName>
    </recommendedName>
</protein>
<evidence type="ECO:0000259" key="3">
    <source>
        <dbReference type="Pfam" id="PF09972"/>
    </source>
</evidence>
<feature type="chain" id="PRO_5026910379" description="DUF2207 domain-containing protein" evidence="2">
    <location>
        <begin position="23"/>
        <end position="267"/>
    </location>
</feature>
<dbReference type="Pfam" id="PF09972">
    <property type="entry name" value="DUF2207"/>
    <property type="match status" value="1"/>
</dbReference>
<proteinExistence type="predicted"/>
<evidence type="ECO:0000256" key="2">
    <source>
        <dbReference type="SAM" id="SignalP"/>
    </source>
</evidence>